<dbReference type="AlphaFoldDB" id="A0A4R9I0W7"/>
<evidence type="ECO:0000313" key="1">
    <source>
        <dbReference type="EMBL" id="TGK78519.1"/>
    </source>
</evidence>
<organism evidence="1 2">
    <name type="scientific">Leptospira noumeaensis</name>
    <dbReference type="NCBI Taxonomy" id="2484964"/>
    <lineage>
        <taxon>Bacteria</taxon>
        <taxon>Pseudomonadati</taxon>
        <taxon>Spirochaetota</taxon>
        <taxon>Spirochaetia</taxon>
        <taxon>Leptospirales</taxon>
        <taxon>Leptospiraceae</taxon>
        <taxon>Leptospira</taxon>
    </lineage>
</organism>
<sequence length="943" mass="108153">MRKQLLLFIFFLLCRCQNKEEIPFLSFGDGFTDTPKLEFQYGSIEETGDTIENTNYTSFDSNVICIHSLPLSLYKRELGGKFRICWKTNESLFQKWNEGFSLLEKDFLEYPNWNLSGKGWQASTIEFGKWKKESEELDVLSSWDSQIWSGGLVTYQTLGLPHPTLIQRTVEVCEVVFPSHNLAGSENKQRTLVFEFPCPNLEEIAEQIETQNEKWLAECDQTEPVVSELFRHSESSYQRFIEWENPKDRVLCPRFSSIDWELDGSWKSFQSDLFSKRTKLILPRGILLLSDESKYHGIPIPKDFLVGLGTNVRVRFGDSEYRDSKFSFRQGNEFFTTQTHSVSCRNQFNFWKTEEIFCGNPGLPNSLEKKENEDTIPGCKPDQIQITEFYPGNHFDSEMPLPGFFEFQNTGKTCDGSSLNWFFDHSIYPLSAGEWVLPTGSIFLLTRKRWAGLELLEKEKPFSLPKLSFQIPSFYFEDRKTKLKSEFVTSPYHFHLLRIQEKNRFSIQVNLKNESPHPRVGSSPFLSSYGFQISPGNANESLVNQISTELLEYHPGPSSFFDFGFSGREEGVVSFERENGNRYSFWKPSGTEILTLVADPAGCFGETNYRLPEDFFNHQFRSLRFQNLNSDAQVTITFDPNVIREKSMDGTRSLHPEPNPIFFSRSLVPSLNCAGNFRSPGQRKERSLEVERLPSAFTYLSNLILDQQTEILIGNGSEKVSSILQPLGGNSYQLQLESPLPHFPEEQIYSYFSHPKLIKSKSFLERKGPVQIEAIYPNPHQSQNEWIYLCNRGNDPEDLASYLVEDEGNTDELVSYQSRFPSLSPLGSGGRSFQYNSTILNPGRCAWIVDPDGKDWFLPIFQKGSDLLLTVRTTSTIGNGISSGEFIQLRKKQGSKSILISSFGHKESFSPLRITVATGEFLWLKSDALGMSLSDFEIFREEF</sequence>
<reference evidence="1" key="1">
    <citation type="journal article" date="2019" name="PLoS Negl. Trop. Dis.">
        <title>Revisiting the worldwide diversity of Leptospira species in the environment.</title>
        <authorList>
            <person name="Vincent A.T."/>
            <person name="Schiettekatte O."/>
            <person name="Bourhy P."/>
            <person name="Veyrier F.J."/>
            <person name="Picardeau M."/>
        </authorList>
    </citation>
    <scope>NUCLEOTIDE SEQUENCE [LARGE SCALE GENOMIC DNA]</scope>
    <source>
        <strain evidence="1">201800287</strain>
    </source>
</reference>
<gene>
    <name evidence="1" type="ORF">EHQ24_18400</name>
</gene>
<evidence type="ECO:0000313" key="2">
    <source>
        <dbReference type="Proteomes" id="UP000298009"/>
    </source>
</evidence>
<dbReference type="EMBL" id="RQFK01000033">
    <property type="protein sequence ID" value="TGK78519.1"/>
    <property type="molecule type" value="Genomic_DNA"/>
</dbReference>
<proteinExistence type="predicted"/>
<keyword evidence="2" id="KW-1185">Reference proteome</keyword>
<dbReference type="NCBIfam" id="NF047473">
    <property type="entry name" value="lipo_LIC11755"/>
    <property type="match status" value="1"/>
</dbReference>
<dbReference type="RefSeq" id="WP_135603048.1">
    <property type="nucleotide sequence ID" value="NZ_RQFK01000033.1"/>
</dbReference>
<comment type="caution">
    <text evidence="1">The sequence shown here is derived from an EMBL/GenBank/DDBJ whole genome shotgun (WGS) entry which is preliminary data.</text>
</comment>
<accession>A0A4R9I0W7</accession>
<dbReference type="Proteomes" id="UP000298009">
    <property type="component" value="Unassembled WGS sequence"/>
</dbReference>
<name>A0A4R9I0W7_9LEPT</name>
<dbReference type="OrthoDB" id="338098at2"/>
<protein>
    <submittedName>
        <fullName evidence="1">Lamin tail domain-containing protein</fullName>
    </submittedName>
</protein>